<organism evidence="9">
    <name type="scientific">Candidatus Kentrum sp. LFY</name>
    <dbReference type="NCBI Taxonomy" id="2126342"/>
    <lineage>
        <taxon>Bacteria</taxon>
        <taxon>Pseudomonadati</taxon>
        <taxon>Pseudomonadota</taxon>
        <taxon>Gammaproteobacteria</taxon>
        <taxon>Candidatus Kentrum</taxon>
    </lineage>
</organism>
<dbReference type="SUPFAM" id="SSF82866">
    <property type="entry name" value="Multidrug efflux transporter AcrB transmembrane domain"/>
    <property type="match status" value="2"/>
</dbReference>
<dbReference type="InterPro" id="IPR000731">
    <property type="entry name" value="SSD"/>
</dbReference>
<feature type="transmembrane region" description="Helical" evidence="7">
    <location>
        <begin position="37"/>
        <end position="54"/>
    </location>
</feature>
<evidence type="ECO:0000256" key="6">
    <source>
        <dbReference type="SAM" id="MobiDB-lite"/>
    </source>
</evidence>
<dbReference type="GO" id="GO:0005886">
    <property type="term" value="C:plasma membrane"/>
    <property type="evidence" value="ECO:0007669"/>
    <property type="project" value="UniProtKB-SubCell"/>
</dbReference>
<reference evidence="9" key="1">
    <citation type="submission" date="2019-02" db="EMBL/GenBank/DDBJ databases">
        <authorList>
            <person name="Gruber-Vodicka R. H."/>
            <person name="Seah K. B. B."/>
        </authorList>
    </citation>
    <scope>NUCLEOTIDE SEQUENCE</scope>
    <source>
        <strain evidence="9">BECK_M7</strain>
    </source>
</reference>
<feature type="transmembrane region" description="Helical" evidence="7">
    <location>
        <begin position="315"/>
        <end position="336"/>
    </location>
</feature>
<dbReference type="PANTHER" id="PTHR33406">
    <property type="entry name" value="MEMBRANE PROTEIN MJ1562-RELATED"/>
    <property type="match status" value="1"/>
</dbReference>
<dbReference type="Gene3D" id="1.20.1640.10">
    <property type="entry name" value="Multidrug efflux transporter AcrB transmembrane domain"/>
    <property type="match status" value="2"/>
</dbReference>
<dbReference type="AlphaFoldDB" id="A0A450UKU2"/>
<sequence>MRPKKRNNPGRSRQESHRPVENSLAGRVANLVFGHRILVIVGFLAATLSFGYAMKGLEVDAGFHKLLPLTHEYMGPFLKYQHEFGAANRILVAMTVESGDIFTPAFFHVLREVTDAVFFIPGVDRSTVTSLFTPNARFTEVVEDGISGGKVVPADFAPTPEGLARVRENLLKSDHVGRLVANDFSGAMIGASLLEIDPRTGEKIDYVRVSRELEEVRARFQRDHWRDHRRDGGGDGSGVRVHIIGFAKMVGDIREGATSVGLFFLVTLMLTSALVYFYTRSPATTVITVSCSLMAVVWQLGLLPVLGFGLDPMSILVPFLVFAIAVSHAMQMVSATRAELFAGRSGLEAARNSFAQLLLPGGIALASDAVGFLIILFIEIGIIREMAIAASIGVAVILLTNLILLPVLLSYVILHEGDRMAMARQKAFLAPLWDRLARISHPRNARVALTMGVLLALFGVWKGMDVRIGDLHQGVPELRADSVYNMDSRVISERFSIGVDVLSVIVETRPDGCIDHEIMRDIDRFAWTLRNVPGVQSVISLAGVARVINAGWNEGSLKWRELPRNRHMMVQAVAHVPTSSGLLNRDCSAMPVLVFTADHKAETIARVIEAVKEYRTNHAMEGVKYLLAGHNVGVMAATNEAVSAAQFPILAYVFLAIIGLCVVTFRSIRAMLCIVIPLAVVSLLCYALMAVLSIGLKVNTLPVVALGVGIGVDYGIYIFNRLRGAMEEGMPFALAFRNTLETTGSSVIFTALILALGVLTWVFSDLEFQADMGIMLTFLFLVNMLGAILLLPALASWLLAEEKNEESPRVI</sequence>
<feature type="transmembrane region" description="Helical" evidence="7">
    <location>
        <begin position="775"/>
        <end position="799"/>
    </location>
</feature>
<feature type="transmembrane region" description="Helical" evidence="7">
    <location>
        <begin position="286"/>
        <end position="309"/>
    </location>
</feature>
<name>A0A450UKU2_9GAMM</name>
<feature type="transmembrane region" description="Helical" evidence="7">
    <location>
        <begin position="647"/>
        <end position="665"/>
    </location>
</feature>
<feature type="transmembrane region" description="Helical" evidence="7">
    <location>
        <begin position="445"/>
        <end position="464"/>
    </location>
</feature>
<feature type="transmembrane region" description="Helical" evidence="7">
    <location>
        <begin position="388"/>
        <end position="414"/>
    </location>
</feature>
<protein>
    <recommendedName>
        <fullName evidence="8">SSD domain-containing protein</fullName>
    </recommendedName>
</protein>
<feature type="transmembrane region" description="Helical" evidence="7">
    <location>
        <begin position="260"/>
        <end position="279"/>
    </location>
</feature>
<feature type="domain" description="SSD" evidence="8">
    <location>
        <begin position="293"/>
        <end position="411"/>
    </location>
</feature>
<dbReference type="Pfam" id="PF03176">
    <property type="entry name" value="MMPL"/>
    <property type="match status" value="2"/>
</dbReference>
<feature type="transmembrane region" description="Helical" evidence="7">
    <location>
        <begin position="672"/>
        <end position="694"/>
    </location>
</feature>
<proteinExistence type="predicted"/>
<keyword evidence="5 7" id="KW-0472">Membrane</keyword>
<keyword evidence="2" id="KW-1003">Cell membrane</keyword>
<feature type="transmembrane region" description="Helical" evidence="7">
    <location>
        <begin position="740"/>
        <end position="763"/>
    </location>
</feature>
<evidence type="ECO:0000256" key="5">
    <source>
        <dbReference type="ARBA" id="ARBA00023136"/>
    </source>
</evidence>
<dbReference type="PANTHER" id="PTHR33406:SF10">
    <property type="entry name" value="SSD DOMAIN-CONTAINING PROTEIN"/>
    <property type="match status" value="1"/>
</dbReference>
<evidence type="ECO:0000256" key="7">
    <source>
        <dbReference type="SAM" id="Phobius"/>
    </source>
</evidence>
<keyword evidence="4 7" id="KW-1133">Transmembrane helix</keyword>
<accession>A0A450UKU2</accession>
<feature type="transmembrane region" description="Helical" evidence="7">
    <location>
        <begin position="357"/>
        <end position="382"/>
    </location>
</feature>
<evidence type="ECO:0000256" key="3">
    <source>
        <dbReference type="ARBA" id="ARBA00022692"/>
    </source>
</evidence>
<comment type="subcellular location">
    <subcellularLocation>
        <location evidence="1">Cell membrane</location>
        <topology evidence="1">Multi-pass membrane protein</topology>
    </subcellularLocation>
</comment>
<feature type="transmembrane region" description="Helical" evidence="7">
    <location>
        <begin position="700"/>
        <end position="719"/>
    </location>
</feature>
<dbReference type="PROSITE" id="PS50156">
    <property type="entry name" value="SSD"/>
    <property type="match status" value="1"/>
</dbReference>
<dbReference type="InterPro" id="IPR004869">
    <property type="entry name" value="MMPL_dom"/>
</dbReference>
<feature type="region of interest" description="Disordered" evidence="6">
    <location>
        <begin position="1"/>
        <end position="20"/>
    </location>
</feature>
<evidence type="ECO:0000313" key="9">
    <source>
        <dbReference type="EMBL" id="VFJ93155.1"/>
    </source>
</evidence>
<evidence type="ECO:0000256" key="2">
    <source>
        <dbReference type="ARBA" id="ARBA00022475"/>
    </source>
</evidence>
<evidence type="ECO:0000256" key="1">
    <source>
        <dbReference type="ARBA" id="ARBA00004651"/>
    </source>
</evidence>
<dbReference type="EMBL" id="CAADFF010000042">
    <property type="protein sequence ID" value="VFJ93155.1"/>
    <property type="molecule type" value="Genomic_DNA"/>
</dbReference>
<dbReference type="InterPro" id="IPR050545">
    <property type="entry name" value="Mycobact_MmpL"/>
</dbReference>
<keyword evidence="3 7" id="KW-0812">Transmembrane</keyword>
<evidence type="ECO:0000259" key="8">
    <source>
        <dbReference type="PROSITE" id="PS50156"/>
    </source>
</evidence>
<evidence type="ECO:0000256" key="4">
    <source>
        <dbReference type="ARBA" id="ARBA00022989"/>
    </source>
</evidence>
<gene>
    <name evidence="9" type="ORF">BECKLFY1418B_GA0070995_104219</name>
</gene>